<accession>A0ACC3TPQ5</accession>
<gene>
    <name evidence="1" type="ORF">V1517DRAFT_346026</name>
</gene>
<comment type="caution">
    <text evidence="1">The sequence shown here is derived from an EMBL/GenBank/DDBJ whole genome shotgun (WGS) entry which is preliminary data.</text>
</comment>
<dbReference type="EMBL" id="MU970072">
    <property type="protein sequence ID" value="KAK9322680.1"/>
    <property type="molecule type" value="Genomic_DNA"/>
</dbReference>
<dbReference type="Proteomes" id="UP001489719">
    <property type="component" value="Unassembled WGS sequence"/>
</dbReference>
<protein>
    <submittedName>
        <fullName evidence="1">Ketopantoate hydroxymethyltransferase-domain-containing protein</fullName>
    </submittedName>
</protein>
<evidence type="ECO:0000313" key="2">
    <source>
        <dbReference type="Proteomes" id="UP001489719"/>
    </source>
</evidence>
<keyword evidence="2" id="KW-1185">Reference proteome</keyword>
<reference evidence="2" key="1">
    <citation type="journal article" date="2024" name="Front. Bioeng. Biotechnol.">
        <title>Genome-scale model development and genomic sequencing of the oleaginous clade Lipomyces.</title>
        <authorList>
            <person name="Czajka J.J."/>
            <person name="Han Y."/>
            <person name="Kim J."/>
            <person name="Mondo S.J."/>
            <person name="Hofstad B.A."/>
            <person name="Robles A."/>
            <person name="Haridas S."/>
            <person name="Riley R."/>
            <person name="LaButti K."/>
            <person name="Pangilinan J."/>
            <person name="Andreopoulos W."/>
            <person name="Lipzen A."/>
            <person name="Yan J."/>
            <person name="Wang M."/>
            <person name="Ng V."/>
            <person name="Grigoriev I.V."/>
            <person name="Spatafora J.W."/>
            <person name="Magnuson J.K."/>
            <person name="Baker S.E."/>
            <person name="Pomraning K.R."/>
        </authorList>
    </citation>
    <scope>NUCLEOTIDE SEQUENCE [LARGE SCALE GENOMIC DNA]</scope>
    <source>
        <strain evidence="2">CBS 10300</strain>
    </source>
</reference>
<evidence type="ECO:0000313" key="1">
    <source>
        <dbReference type="EMBL" id="KAK9322680.1"/>
    </source>
</evidence>
<sequence length="345" mass="37139">MNGGSSLFASCHLLRAATRTKRSLFLPGIICGTNSVSIVAARYSSHRTTEEISHQRSKVTLNTIRTLHKKNIPITSLTAHDFPSGIVADRAGIDLVLVGDSLAMVALGYDNTNELTMEEMLFHCRAVARGCKTPFLAADLPFGTYEISPEQALENSIRLVREGNVEGVKLEGGIEMADTIKKITTAGIPVVGHIGLTPQRSASLGGFKVQGRTITGAQKLLHSAQALQDAGCFAIVLEAMPAAVAKVVTQALKIPTIGIGAGNQCSGQVLVQLDMLGSFDKFTPKFVKKYTNAFETNTAAVAEYVREVRQGLFPAEEHTYSMRNEDDVKKLEEMDIAMKTKSSGI</sequence>
<organism evidence="1 2">
    <name type="scientific">Lipomyces orientalis</name>
    <dbReference type="NCBI Taxonomy" id="1233043"/>
    <lineage>
        <taxon>Eukaryota</taxon>
        <taxon>Fungi</taxon>
        <taxon>Dikarya</taxon>
        <taxon>Ascomycota</taxon>
        <taxon>Saccharomycotina</taxon>
        <taxon>Lipomycetes</taxon>
        <taxon>Lipomycetales</taxon>
        <taxon>Lipomycetaceae</taxon>
        <taxon>Lipomyces</taxon>
    </lineage>
</organism>
<name>A0ACC3TPQ5_9ASCO</name>
<proteinExistence type="predicted"/>